<dbReference type="Pfam" id="PF01136">
    <property type="entry name" value="Peptidase_U32"/>
    <property type="match status" value="1"/>
</dbReference>
<dbReference type="InterPro" id="IPR001539">
    <property type="entry name" value="Peptidase_U32"/>
</dbReference>
<dbReference type="PANTHER" id="PTHR30217">
    <property type="entry name" value="PEPTIDASE U32 FAMILY"/>
    <property type="match status" value="1"/>
</dbReference>
<gene>
    <name evidence="1" type="ORF">ACFSJH_00570</name>
</gene>
<evidence type="ECO:0000313" key="2">
    <source>
        <dbReference type="Proteomes" id="UP001597362"/>
    </source>
</evidence>
<dbReference type="EMBL" id="JBHUHO010000002">
    <property type="protein sequence ID" value="MFD2114249.1"/>
    <property type="molecule type" value="Genomic_DNA"/>
</dbReference>
<dbReference type="PANTHER" id="PTHR30217:SF12">
    <property type="entry name" value="U32 FAMILY PEPTIDASE"/>
    <property type="match status" value="1"/>
</dbReference>
<sequence length="306" mass="34704">MIEIIATAESLEQANALLDVEIDTLYIGNDEFGIRLPTSFTKEEMKEITEVAHAKGKKVCIAVNALMHNEQIEKITPYLHFLREINVDSITVGDPGVIHVLKKEAIDLSYVYDAQTLVTSARQVNFWKERGAIGAVLARELTFIELEQIAKQVDIPMEVLVYGATCIHHSKRPLLKNYFHFTQHNENDAKERGLFLSEPKKLETHYSIYEDAHGTHIFATDDINLMEHLYELAMAGLVQWKLDGIFTKGDAFVRIAKLFVEAKQAIIAGQWTGELASRLNEQVLQLHPVERTVNEGFFLMNPSEVQ</sequence>
<dbReference type="RefSeq" id="WP_377769221.1">
    <property type="nucleotide sequence ID" value="NZ_JBHUHO010000002.1"/>
</dbReference>
<dbReference type="Proteomes" id="UP001597362">
    <property type="component" value="Unassembled WGS sequence"/>
</dbReference>
<evidence type="ECO:0000313" key="1">
    <source>
        <dbReference type="EMBL" id="MFD2114249.1"/>
    </source>
</evidence>
<keyword evidence="2" id="KW-1185">Reference proteome</keyword>
<dbReference type="InterPro" id="IPR051454">
    <property type="entry name" value="RNA/ubiquinone_mod_enzymes"/>
</dbReference>
<name>A0ABW4YEZ9_9BACL</name>
<comment type="caution">
    <text evidence="1">The sequence shown here is derived from an EMBL/GenBank/DDBJ whole genome shotgun (WGS) entry which is preliminary data.</text>
</comment>
<proteinExistence type="predicted"/>
<reference evidence="2" key="1">
    <citation type="journal article" date="2019" name="Int. J. Syst. Evol. Microbiol.">
        <title>The Global Catalogue of Microorganisms (GCM) 10K type strain sequencing project: providing services to taxonomists for standard genome sequencing and annotation.</title>
        <authorList>
            <consortium name="The Broad Institute Genomics Platform"/>
            <consortium name="The Broad Institute Genome Sequencing Center for Infectious Disease"/>
            <person name="Wu L."/>
            <person name="Ma J."/>
        </authorList>
    </citation>
    <scope>NUCLEOTIDE SEQUENCE [LARGE SCALE GENOMIC DNA]</scope>
    <source>
        <strain evidence="2">GH52</strain>
    </source>
</reference>
<accession>A0ABW4YEZ9</accession>
<protein>
    <submittedName>
        <fullName evidence="1">Peptidase U32 family protein</fullName>
    </submittedName>
</protein>
<organism evidence="1 2">
    <name type="scientific">Paenibacillus yanchengensis</name>
    <dbReference type="NCBI Taxonomy" id="2035833"/>
    <lineage>
        <taxon>Bacteria</taxon>
        <taxon>Bacillati</taxon>
        <taxon>Bacillota</taxon>
        <taxon>Bacilli</taxon>
        <taxon>Bacillales</taxon>
        <taxon>Paenibacillaceae</taxon>
        <taxon>Paenibacillus</taxon>
    </lineage>
</organism>